<gene>
    <name evidence="2" type="ORF">EDD18DRAFT_1115870</name>
</gene>
<proteinExistence type="predicted"/>
<reference evidence="2" key="1">
    <citation type="submission" date="2023-06" db="EMBL/GenBank/DDBJ databases">
        <authorList>
            <consortium name="Lawrence Berkeley National Laboratory"/>
            <person name="Ahrendt S."/>
            <person name="Sahu N."/>
            <person name="Indic B."/>
            <person name="Wong-Bajracharya J."/>
            <person name="Merenyi Z."/>
            <person name="Ke H.-M."/>
            <person name="Monk M."/>
            <person name="Kocsube S."/>
            <person name="Drula E."/>
            <person name="Lipzen A."/>
            <person name="Balint B."/>
            <person name="Henrissat B."/>
            <person name="Andreopoulos B."/>
            <person name="Martin F.M."/>
            <person name="Harder C.B."/>
            <person name="Rigling D."/>
            <person name="Ford K.L."/>
            <person name="Foster G.D."/>
            <person name="Pangilinan J."/>
            <person name="Papanicolaou A."/>
            <person name="Barry K."/>
            <person name="LaButti K."/>
            <person name="Viragh M."/>
            <person name="Koriabine M."/>
            <person name="Yan M."/>
            <person name="Riley R."/>
            <person name="Champramary S."/>
            <person name="Plett K.L."/>
            <person name="Tsai I.J."/>
            <person name="Slot J."/>
            <person name="Sipos G."/>
            <person name="Plett J."/>
            <person name="Nagy L.G."/>
            <person name="Grigoriev I.V."/>
        </authorList>
    </citation>
    <scope>NUCLEOTIDE SEQUENCE</scope>
    <source>
        <strain evidence="2">HWK02</strain>
    </source>
</reference>
<organism evidence="2 3">
    <name type="scientific">Armillaria luteobubalina</name>
    <dbReference type="NCBI Taxonomy" id="153913"/>
    <lineage>
        <taxon>Eukaryota</taxon>
        <taxon>Fungi</taxon>
        <taxon>Dikarya</taxon>
        <taxon>Basidiomycota</taxon>
        <taxon>Agaricomycotina</taxon>
        <taxon>Agaricomycetes</taxon>
        <taxon>Agaricomycetidae</taxon>
        <taxon>Agaricales</taxon>
        <taxon>Marasmiineae</taxon>
        <taxon>Physalacriaceae</taxon>
        <taxon>Armillaria</taxon>
    </lineage>
</organism>
<keyword evidence="3" id="KW-1185">Reference proteome</keyword>
<name>A0AA39P1X7_9AGAR</name>
<feature type="region of interest" description="Disordered" evidence="1">
    <location>
        <begin position="227"/>
        <end position="268"/>
    </location>
</feature>
<dbReference type="Proteomes" id="UP001175228">
    <property type="component" value="Unassembled WGS sequence"/>
</dbReference>
<dbReference type="AlphaFoldDB" id="A0AA39P1X7"/>
<feature type="non-terminal residue" evidence="2">
    <location>
        <position position="1"/>
    </location>
</feature>
<comment type="caution">
    <text evidence="2">The sequence shown here is derived from an EMBL/GenBank/DDBJ whole genome shotgun (WGS) entry which is preliminary data.</text>
</comment>
<protein>
    <submittedName>
        <fullName evidence="2">Uncharacterized protein</fullName>
    </submittedName>
</protein>
<accession>A0AA39P1X7</accession>
<evidence type="ECO:0000256" key="1">
    <source>
        <dbReference type="SAM" id="MobiDB-lite"/>
    </source>
</evidence>
<sequence>MTIRYYHFRAGFPRRDRLFGDQTRKVRRSTALAGAFPGSVLREAQQRKEWNGYPFLPPSTTTPSAGTNHTGWLVITIEMQGGSDGVVHRYGPAEWQLWLSRVPGLQPSNLASKFFFRPADHVEYGGAVFSTTWSFSSCNCVVYTHMWGGIYVLGFYRSSADMASTMADRAVSLDVKRDDCAKQIQTSCQRNCLATASAPLYLAVATVCLPLGTAFAGSPNTVKSMPALSLTPSSRPRPYPNHRHSVKEPWLLEKNGTKKSNLSRQRPHRARIGVCHRYPDSPLRLRPKPTRPNSSSSNLFLLQAYRAGASTINATFSGQLGLSDTRLERPGISQPIVRGSPSLWDRGCSHRAHSEAAAYWNRLGPVLRPRLWALLAPVRRLPYDILLKILRTSAPLKASVPSVLRQPAYVLGWSAPDGVGSPSFRLVSGRSSVYRQHFDRALLQSGTVSPSYCTSTSQSSRMRSIECCVDSLQVLPRAIFAATESLVILSYEGGGLSPPTSDVSLLLHVPELRRLTIQDHVELK</sequence>
<evidence type="ECO:0000313" key="3">
    <source>
        <dbReference type="Proteomes" id="UP001175228"/>
    </source>
</evidence>
<evidence type="ECO:0000313" key="2">
    <source>
        <dbReference type="EMBL" id="KAK0475654.1"/>
    </source>
</evidence>
<dbReference type="EMBL" id="JAUEPU010000145">
    <property type="protein sequence ID" value="KAK0475654.1"/>
    <property type="molecule type" value="Genomic_DNA"/>
</dbReference>